<name>A0ACC0HJG9_9ERIC</name>
<organism evidence="1 2">
    <name type="scientific">Camellia lanceoleosa</name>
    <dbReference type="NCBI Taxonomy" id="1840588"/>
    <lineage>
        <taxon>Eukaryota</taxon>
        <taxon>Viridiplantae</taxon>
        <taxon>Streptophyta</taxon>
        <taxon>Embryophyta</taxon>
        <taxon>Tracheophyta</taxon>
        <taxon>Spermatophyta</taxon>
        <taxon>Magnoliopsida</taxon>
        <taxon>eudicotyledons</taxon>
        <taxon>Gunneridae</taxon>
        <taxon>Pentapetalae</taxon>
        <taxon>asterids</taxon>
        <taxon>Ericales</taxon>
        <taxon>Theaceae</taxon>
        <taxon>Camellia</taxon>
    </lineage>
</organism>
<evidence type="ECO:0000313" key="1">
    <source>
        <dbReference type="EMBL" id="KAI8013027.1"/>
    </source>
</evidence>
<sequence>MIANGIEDEDKWLTEGIARIQHNCFLYALCTGQKFVRAMVYMKNLSLDPHPLMQNTKLKPVTHRNQAEQCLRKDYLVDQHTSTTPKLKIIAVLSLASIEEMRTPVVGDLMANFTRPNLGCVHQAAGMEDGSVLVFWCFAAVLAEVTVVLRTVEH</sequence>
<keyword evidence="2" id="KW-1185">Reference proteome</keyword>
<proteinExistence type="predicted"/>
<evidence type="ECO:0000313" key="2">
    <source>
        <dbReference type="Proteomes" id="UP001060215"/>
    </source>
</evidence>
<accession>A0ACC0HJG9</accession>
<dbReference type="Proteomes" id="UP001060215">
    <property type="component" value="Chromosome 4"/>
</dbReference>
<gene>
    <name evidence="1" type="ORF">LOK49_LG05G01355</name>
</gene>
<protein>
    <submittedName>
        <fullName evidence="1">Kinesin-like protein KIN-5B</fullName>
    </submittedName>
</protein>
<reference evidence="1 2" key="1">
    <citation type="journal article" date="2022" name="Plant J.">
        <title>Chromosome-level genome of Camellia lanceoleosa provides a valuable resource for understanding genome evolution and self-incompatibility.</title>
        <authorList>
            <person name="Gong W."/>
            <person name="Xiao S."/>
            <person name="Wang L."/>
            <person name="Liao Z."/>
            <person name="Chang Y."/>
            <person name="Mo W."/>
            <person name="Hu G."/>
            <person name="Li W."/>
            <person name="Zhao G."/>
            <person name="Zhu H."/>
            <person name="Hu X."/>
            <person name="Ji K."/>
            <person name="Xiang X."/>
            <person name="Song Q."/>
            <person name="Yuan D."/>
            <person name="Jin S."/>
            <person name="Zhang L."/>
        </authorList>
    </citation>
    <scope>NUCLEOTIDE SEQUENCE [LARGE SCALE GENOMIC DNA]</scope>
    <source>
        <strain evidence="1">SQ_2022a</strain>
    </source>
</reference>
<dbReference type="EMBL" id="CM045761">
    <property type="protein sequence ID" value="KAI8013027.1"/>
    <property type="molecule type" value="Genomic_DNA"/>
</dbReference>
<comment type="caution">
    <text evidence="1">The sequence shown here is derived from an EMBL/GenBank/DDBJ whole genome shotgun (WGS) entry which is preliminary data.</text>
</comment>